<keyword evidence="2" id="KW-0479">Metal-binding</keyword>
<dbReference type="RefSeq" id="XP_019555908.2">
    <property type="nucleotide sequence ID" value="XM_019700363.3"/>
</dbReference>
<dbReference type="Proteomes" id="UP000069940">
    <property type="component" value="Unassembled WGS sequence"/>
</dbReference>
<evidence type="ECO:0000256" key="2">
    <source>
        <dbReference type="RuleBase" id="RU367073"/>
    </source>
</evidence>
<comment type="similarity">
    <text evidence="1 2">Belongs to the lunapark family.</text>
</comment>
<dbReference type="EnsemblMetazoa" id="AALFPA23_023080.R34334">
    <property type="protein sequence ID" value="AALFPA23_023080.P34334"/>
    <property type="gene ID" value="AALFPA23_023080"/>
</dbReference>
<comment type="domain">
    <text evidence="2">The C4-type zinc finger motif is necessary both for its ER three-way tubular junction localization and formation.</text>
</comment>
<reference evidence="6" key="2">
    <citation type="submission" date="2025-05" db="UniProtKB">
        <authorList>
            <consortium name="EnsemblMetazoa"/>
        </authorList>
    </citation>
    <scope>IDENTIFICATION</scope>
    <source>
        <strain evidence="6">Foshan</strain>
    </source>
</reference>
<feature type="transmembrane region" description="Helical" evidence="2">
    <location>
        <begin position="42"/>
        <end position="65"/>
    </location>
</feature>
<evidence type="ECO:0000256" key="1">
    <source>
        <dbReference type="ARBA" id="ARBA00009940"/>
    </source>
</evidence>
<accession>A0ABM1ZZM7</accession>
<dbReference type="Pfam" id="PF10058">
    <property type="entry name" value="Zn_ribbon_10"/>
    <property type="match status" value="1"/>
</dbReference>
<evidence type="ECO:0000256" key="4">
    <source>
        <dbReference type="SAM" id="MobiDB-lite"/>
    </source>
</evidence>
<sequence length="415" mass="46852">MGAIISRFRKEKTTYEVLENLEEKIKDIEEYTITTQQRQKRFVANFLVISIGLYVISFAVFYFVFFPPTWNERIIHSLPLLICPMIITLIKKVLAWYFERKVISNTNELKELRAEKKKILEKVMEKETYKVALGILNKFGDKSHKMQTQTMSGLSPMKAPQPMMVTPKGPAPTRTSLGPQSAPAPQQMTPMRPQMQPNTPIGFNVNTRQQTPGMQSSFYQSQSAGLMQRPIGMAPQSMPYRRTPYPIINHNQKGVLEKMVDYLVGDGPSSRFAMICRECLMHNGMALQEEYEYSPFRCAFCGAYNPAKKQRPQAPKLPFEIAQLEKMKEQHGSSSSLAESEGSSSEGSPSGEGEAESPEQEQATALDQDDEQPQEDDKPEADMATLSPNDPTDEVDPPQDLNHMPEQPQVGTKTD</sequence>
<dbReference type="PANTHER" id="PTHR22166">
    <property type="entry name" value="ENDOPLASMIC RETICULUM JUNCTION FORMATION PROTEIN LUNAPARK"/>
    <property type="match status" value="1"/>
</dbReference>
<dbReference type="InterPro" id="IPR019273">
    <property type="entry name" value="Lunapark_Znf"/>
</dbReference>
<reference evidence="7" key="1">
    <citation type="journal article" date="2015" name="Proc. Natl. Acad. Sci. U.S.A.">
        <title>Genome sequence of the Asian Tiger mosquito, Aedes albopictus, reveals insights into its biology, genetics, and evolution.</title>
        <authorList>
            <person name="Chen X.G."/>
            <person name="Jiang X."/>
            <person name="Gu J."/>
            <person name="Xu M."/>
            <person name="Wu Y."/>
            <person name="Deng Y."/>
            <person name="Zhang C."/>
            <person name="Bonizzoni M."/>
            <person name="Dermauw W."/>
            <person name="Vontas J."/>
            <person name="Armbruster P."/>
            <person name="Huang X."/>
            <person name="Yang Y."/>
            <person name="Zhang H."/>
            <person name="He W."/>
            <person name="Peng H."/>
            <person name="Liu Y."/>
            <person name="Wu K."/>
            <person name="Chen J."/>
            <person name="Lirakis M."/>
            <person name="Topalis P."/>
            <person name="Van Leeuwen T."/>
            <person name="Hall A.B."/>
            <person name="Jiang X."/>
            <person name="Thorpe C."/>
            <person name="Mueller R.L."/>
            <person name="Sun C."/>
            <person name="Waterhouse R.M."/>
            <person name="Yan G."/>
            <person name="Tu Z.J."/>
            <person name="Fang X."/>
            <person name="James A.A."/>
        </authorList>
    </citation>
    <scope>NUCLEOTIDE SEQUENCE [LARGE SCALE GENOMIC DNA]</scope>
    <source>
        <strain evidence="7">Foshan</strain>
    </source>
</reference>
<comment type="subcellular location">
    <subcellularLocation>
        <location evidence="2">Endoplasmic reticulum membrane</location>
        <topology evidence="2">Multi-pass membrane protein</topology>
    </subcellularLocation>
</comment>
<feature type="compositionally biased region" description="Acidic residues" evidence="4">
    <location>
        <begin position="367"/>
        <end position="379"/>
    </location>
</feature>
<name>A0ABM1ZZM7_AEDAL</name>
<dbReference type="RefSeq" id="XP_019555910.2">
    <property type="nucleotide sequence ID" value="XM_019700365.3"/>
</dbReference>
<keyword evidence="7" id="KW-1185">Reference proteome</keyword>
<feature type="region of interest" description="Disordered" evidence="4">
    <location>
        <begin position="168"/>
        <end position="189"/>
    </location>
</feature>
<dbReference type="GeneID" id="109425134"/>
<evidence type="ECO:0000313" key="7">
    <source>
        <dbReference type="Proteomes" id="UP000069940"/>
    </source>
</evidence>
<feature type="transmembrane region" description="Helical" evidence="2">
    <location>
        <begin position="77"/>
        <end position="98"/>
    </location>
</feature>
<keyword evidence="3" id="KW-0175">Coiled coil</keyword>
<dbReference type="InterPro" id="IPR040115">
    <property type="entry name" value="Lnp"/>
</dbReference>
<keyword evidence="2" id="KW-0472">Membrane</keyword>
<feature type="coiled-coil region" evidence="3">
    <location>
        <begin position="102"/>
        <end position="129"/>
    </location>
</feature>
<protein>
    <recommendedName>
        <fullName evidence="2">Endoplasmic reticulum junction formation protein lunapark</fullName>
    </recommendedName>
</protein>
<proteinExistence type="inferred from homology"/>
<organism evidence="6 7">
    <name type="scientific">Aedes albopictus</name>
    <name type="common">Asian tiger mosquito</name>
    <name type="synonym">Stegomyia albopicta</name>
    <dbReference type="NCBI Taxonomy" id="7160"/>
    <lineage>
        <taxon>Eukaryota</taxon>
        <taxon>Metazoa</taxon>
        <taxon>Ecdysozoa</taxon>
        <taxon>Arthropoda</taxon>
        <taxon>Hexapoda</taxon>
        <taxon>Insecta</taxon>
        <taxon>Pterygota</taxon>
        <taxon>Neoptera</taxon>
        <taxon>Endopterygota</taxon>
        <taxon>Diptera</taxon>
        <taxon>Nematocera</taxon>
        <taxon>Culicoidea</taxon>
        <taxon>Culicidae</taxon>
        <taxon>Culicinae</taxon>
        <taxon>Aedini</taxon>
        <taxon>Aedes</taxon>
        <taxon>Stegomyia</taxon>
    </lineage>
</organism>
<keyword evidence="2" id="KW-0812">Transmembrane</keyword>
<keyword evidence="2" id="KW-0256">Endoplasmic reticulum</keyword>
<keyword evidence="2" id="KW-0862">Zinc</keyword>
<feature type="region of interest" description="Disordered" evidence="4">
    <location>
        <begin position="326"/>
        <end position="415"/>
    </location>
</feature>
<dbReference type="RefSeq" id="XP_019555907.2">
    <property type="nucleotide sequence ID" value="XM_019700362.3"/>
</dbReference>
<evidence type="ECO:0000313" key="6">
    <source>
        <dbReference type="EnsemblMetazoa" id="AALFPA23_023080.P34334"/>
    </source>
</evidence>
<evidence type="ECO:0000256" key="3">
    <source>
        <dbReference type="SAM" id="Coils"/>
    </source>
</evidence>
<feature type="domain" description="Lunapark zinc ribbon" evidence="5">
    <location>
        <begin position="256"/>
        <end position="305"/>
    </location>
</feature>
<feature type="compositionally biased region" description="Low complexity" evidence="4">
    <location>
        <begin position="332"/>
        <end position="352"/>
    </location>
</feature>
<comment type="function">
    <text evidence="2">Plays a role in determining ER morphology.</text>
</comment>
<dbReference type="PANTHER" id="PTHR22166:SF12">
    <property type="entry name" value="ENDOPLASMIC RETICULUM JUNCTION FORMATION PROTEIN LUNAPARK"/>
    <property type="match status" value="1"/>
</dbReference>
<dbReference type="EnsemblMetazoa" id="AALFPA23_023080.R34335">
    <property type="protein sequence ID" value="AALFPA23_023080.P34335"/>
    <property type="gene ID" value="AALFPA23_023080"/>
</dbReference>
<keyword evidence="2" id="KW-0863">Zinc-finger</keyword>
<dbReference type="EnsemblMetazoa" id="AALFPA23_023080.R34336">
    <property type="protein sequence ID" value="AALFPA23_023080.P34336"/>
    <property type="gene ID" value="AALFPA23_023080"/>
</dbReference>
<keyword evidence="2" id="KW-1133">Transmembrane helix</keyword>
<evidence type="ECO:0000259" key="5">
    <source>
        <dbReference type="Pfam" id="PF10058"/>
    </source>
</evidence>